<keyword evidence="2" id="KW-1185">Reference proteome</keyword>
<reference evidence="1" key="1">
    <citation type="submission" date="2021-01" db="EMBL/GenBank/DDBJ databases">
        <title>Whole genome shotgun sequence of Rugosimonospora africana NBRC 104875.</title>
        <authorList>
            <person name="Komaki H."/>
            <person name="Tamura T."/>
        </authorList>
    </citation>
    <scope>NUCLEOTIDE SEQUENCE</scope>
    <source>
        <strain evidence="1">NBRC 104875</strain>
    </source>
</reference>
<dbReference type="EMBL" id="BONZ01000105">
    <property type="protein sequence ID" value="GIH20800.1"/>
    <property type="molecule type" value="Genomic_DNA"/>
</dbReference>
<name>A0A8J3VVX8_9ACTN</name>
<protein>
    <submittedName>
        <fullName evidence="1">Uncharacterized protein</fullName>
    </submittedName>
</protein>
<dbReference type="Proteomes" id="UP000642748">
    <property type="component" value="Unassembled WGS sequence"/>
</dbReference>
<evidence type="ECO:0000313" key="1">
    <source>
        <dbReference type="EMBL" id="GIH20800.1"/>
    </source>
</evidence>
<sequence>MATSEETWVPQACTLPTPERPLRVAEFDQLFATALRGQQRLSPTELRWELDPDAEPMLRDLTSRETACCSFFIFTISPGTSELRLDVRVPANYVQVLDGLAARATAGMAG</sequence>
<comment type="caution">
    <text evidence="1">The sequence shown here is derived from an EMBL/GenBank/DDBJ whole genome shotgun (WGS) entry which is preliminary data.</text>
</comment>
<gene>
    <name evidence="1" type="ORF">Raf01_89720</name>
</gene>
<proteinExistence type="predicted"/>
<organism evidence="1 2">
    <name type="scientific">Rugosimonospora africana</name>
    <dbReference type="NCBI Taxonomy" id="556532"/>
    <lineage>
        <taxon>Bacteria</taxon>
        <taxon>Bacillati</taxon>
        <taxon>Actinomycetota</taxon>
        <taxon>Actinomycetes</taxon>
        <taxon>Micromonosporales</taxon>
        <taxon>Micromonosporaceae</taxon>
        <taxon>Rugosimonospora</taxon>
    </lineage>
</organism>
<evidence type="ECO:0000313" key="2">
    <source>
        <dbReference type="Proteomes" id="UP000642748"/>
    </source>
</evidence>
<dbReference type="AlphaFoldDB" id="A0A8J3VVX8"/>
<accession>A0A8J3VVX8</accession>
<dbReference type="RefSeq" id="WP_203924214.1">
    <property type="nucleotide sequence ID" value="NZ_BONZ01000105.1"/>
</dbReference>